<feature type="region of interest" description="Disordered" evidence="1">
    <location>
        <begin position="266"/>
        <end position="296"/>
    </location>
</feature>
<dbReference type="OrthoDB" id="2278929at2759"/>
<reference evidence="3 4" key="1">
    <citation type="submission" date="2014-04" db="EMBL/GenBank/DDBJ databases">
        <authorList>
            <consortium name="DOE Joint Genome Institute"/>
            <person name="Kuo A."/>
            <person name="Gay G."/>
            <person name="Dore J."/>
            <person name="Kohler A."/>
            <person name="Nagy L.G."/>
            <person name="Floudas D."/>
            <person name="Copeland A."/>
            <person name="Barry K.W."/>
            <person name="Cichocki N."/>
            <person name="Veneault-Fourrey C."/>
            <person name="LaButti K."/>
            <person name="Lindquist E.A."/>
            <person name="Lipzen A."/>
            <person name="Lundell T."/>
            <person name="Morin E."/>
            <person name="Murat C."/>
            <person name="Sun H."/>
            <person name="Tunlid A."/>
            <person name="Henrissat B."/>
            <person name="Grigoriev I.V."/>
            <person name="Hibbett D.S."/>
            <person name="Martin F."/>
            <person name="Nordberg H.P."/>
            <person name="Cantor M.N."/>
            <person name="Hua S.X."/>
        </authorList>
    </citation>
    <scope>NUCLEOTIDE SEQUENCE [LARGE SCALE GENOMIC DNA]</scope>
    <source>
        <strain evidence="4">h7</strain>
    </source>
</reference>
<reference evidence="4" key="2">
    <citation type="submission" date="2015-01" db="EMBL/GenBank/DDBJ databases">
        <title>Evolutionary Origins and Diversification of the Mycorrhizal Mutualists.</title>
        <authorList>
            <consortium name="DOE Joint Genome Institute"/>
            <consortium name="Mycorrhizal Genomics Consortium"/>
            <person name="Kohler A."/>
            <person name="Kuo A."/>
            <person name="Nagy L.G."/>
            <person name="Floudas D."/>
            <person name="Copeland A."/>
            <person name="Barry K.W."/>
            <person name="Cichocki N."/>
            <person name="Veneault-Fourrey C."/>
            <person name="LaButti K."/>
            <person name="Lindquist E.A."/>
            <person name="Lipzen A."/>
            <person name="Lundell T."/>
            <person name="Morin E."/>
            <person name="Murat C."/>
            <person name="Riley R."/>
            <person name="Ohm R."/>
            <person name="Sun H."/>
            <person name="Tunlid A."/>
            <person name="Henrissat B."/>
            <person name="Grigoriev I.V."/>
            <person name="Hibbett D.S."/>
            <person name="Martin F."/>
        </authorList>
    </citation>
    <scope>NUCLEOTIDE SEQUENCE [LARGE SCALE GENOMIC DNA]</scope>
    <source>
        <strain evidence="4">h7</strain>
    </source>
</reference>
<feature type="region of interest" description="Disordered" evidence="1">
    <location>
        <begin position="1"/>
        <end position="34"/>
    </location>
</feature>
<evidence type="ECO:0000313" key="4">
    <source>
        <dbReference type="Proteomes" id="UP000053424"/>
    </source>
</evidence>
<keyword evidence="2" id="KW-1133">Transmembrane helix</keyword>
<name>A0A0C3BUW3_HEBCY</name>
<organism evidence="3 4">
    <name type="scientific">Hebeloma cylindrosporum</name>
    <dbReference type="NCBI Taxonomy" id="76867"/>
    <lineage>
        <taxon>Eukaryota</taxon>
        <taxon>Fungi</taxon>
        <taxon>Dikarya</taxon>
        <taxon>Basidiomycota</taxon>
        <taxon>Agaricomycotina</taxon>
        <taxon>Agaricomycetes</taxon>
        <taxon>Agaricomycetidae</taxon>
        <taxon>Agaricales</taxon>
        <taxon>Agaricineae</taxon>
        <taxon>Hymenogastraceae</taxon>
        <taxon>Hebeloma</taxon>
    </lineage>
</organism>
<feature type="compositionally biased region" description="Polar residues" evidence="1">
    <location>
        <begin position="272"/>
        <end position="285"/>
    </location>
</feature>
<sequence length="420" mass="44493">MASSSSSSPWPLPTPPPRNDYQQHHRTSKRRRRQVITDQSQVNQALVDCQINSGNNVYSCFPTADTRIFQHQYASFVWNSRRPELTQTNLVDVFLFRADKQQELLHFRELPNPSDQAGLVRAQVNDTWFGSDGNKFSPGGANQTFPFYWVIIRSDKTLDGNEVAQPIFTAVQTTVLDSVAAASSSASVAAASSSALLAASLSSASASRSSAAANPTASGNVQHASSSSSFPRWAIAVIVVLGFLAIAATCILVFLILRRIRRRTASDRDSMGSASPMINNRDSNTTGGGATEKGHVEHTPGMIQRYDSTASPLLPPPSIGGAAGGAFLGGSTHTHDGASTISDSGGPFSGADAAIMADAFRKMLRKPDFAAQGDAHNPRESGGGFGAEEGAGVLRDQLAEEGRDLRSVGSSRGVKVESPS</sequence>
<proteinExistence type="predicted"/>
<feature type="compositionally biased region" description="Basic and acidic residues" evidence="1">
    <location>
        <begin position="397"/>
        <end position="406"/>
    </location>
</feature>
<dbReference type="HOGENOM" id="CLU_036920_0_0_1"/>
<dbReference type="Proteomes" id="UP000053424">
    <property type="component" value="Unassembled WGS sequence"/>
</dbReference>
<feature type="compositionally biased region" description="Basic residues" evidence="1">
    <location>
        <begin position="24"/>
        <end position="34"/>
    </location>
</feature>
<keyword evidence="4" id="KW-1185">Reference proteome</keyword>
<evidence type="ECO:0000256" key="1">
    <source>
        <dbReference type="SAM" id="MobiDB-lite"/>
    </source>
</evidence>
<dbReference type="STRING" id="686832.A0A0C3BUW3"/>
<protein>
    <submittedName>
        <fullName evidence="3">Uncharacterized protein</fullName>
    </submittedName>
</protein>
<dbReference type="EMBL" id="KN831812">
    <property type="protein sequence ID" value="KIM35879.1"/>
    <property type="molecule type" value="Genomic_DNA"/>
</dbReference>
<evidence type="ECO:0000256" key="2">
    <source>
        <dbReference type="SAM" id="Phobius"/>
    </source>
</evidence>
<keyword evidence="2" id="KW-0812">Transmembrane</keyword>
<keyword evidence="2" id="KW-0472">Membrane</keyword>
<feature type="region of interest" description="Disordered" evidence="1">
    <location>
        <begin position="369"/>
        <end position="420"/>
    </location>
</feature>
<evidence type="ECO:0000313" key="3">
    <source>
        <dbReference type="EMBL" id="KIM35879.1"/>
    </source>
</evidence>
<dbReference type="AlphaFoldDB" id="A0A0C3BUW3"/>
<gene>
    <name evidence="3" type="ORF">M413DRAFT_78857</name>
</gene>
<accession>A0A0C3BUW3</accession>
<feature type="transmembrane region" description="Helical" evidence="2">
    <location>
        <begin position="233"/>
        <end position="257"/>
    </location>
</feature>